<comment type="caution">
    <text evidence="1">The sequence shown here is derived from an EMBL/GenBank/DDBJ whole genome shotgun (WGS) entry which is preliminary data.</text>
</comment>
<evidence type="ECO:0000313" key="1">
    <source>
        <dbReference type="EMBL" id="GAA4753415.1"/>
    </source>
</evidence>
<accession>A0ABP8ZDE3</accession>
<sequence length="122" mass="13230">MEMCPEQHGLSSWRGQRGCESARSLARLEGGRSLDQSRQPLRPLASGTRGSLLQIRYKQPAILDVCAGQRGSVSQYYDIWSLVHVVLELDVRNDEGSGLAGALVAFSATPGAERAYARPDDG</sequence>
<evidence type="ECO:0000313" key="2">
    <source>
        <dbReference type="Proteomes" id="UP001499882"/>
    </source>
</evidence>
<protein>
    <submittedName>
        <fullName evidence="1">Uncharacterized protein</fullName>
    </submittedName>
</protein>
<keyword evidence="2" id="KW-1185">Reference proteome</keyword>
<organism evidence="1 2">
    <name type="scientific">Nocardioides endophyticus</name>
    <dbReference type="NCBI Taxonomy" id="1353775"/>
    <lineage>
        <taxon>Bacteria</taxon>
        <taxon>Bacillati</taxon>
        <taxon>Actinomycetota</taxon>
        <taxon>Actinomycetes</taxon>
        <taxon>Propionibacteriales</taxon>
        <taxon>Nocardioidaceae</taxon>
        <taxon>Nocardioides</taxon>
    </lineage>
</organism>
<name>A0ABP8ZDE3_9ACTN</name>
<dbReference type="Proteomes" id="UP001499882">
    <property type="component" value="Unassembled WGS sequence"/>
</dbReference>
<gene>
    <name evidence="1" type="ORF">GCM10023350_43360</name>
</gene>
<reference evidence="2" key="1">
    <citation type="journal article" date="2019" name="Int. J. Syst. Evol. Microbiol.">
        <title>The Global Catalogue of Microorganisms (GCM) 10K type strain sequencing project: providing services to taxonomists for standard genome sequencing and annotation.</title>
        <authorList>
            <consortium name="The Broad Institute Genomics Platform"/>
            <consortium name="The Broad Institute Genome Sequencing Center for Infectious Disease"/>
            <person name="Wu L."/>
            <person name="Ma J."/>
        </authorList>
    </citation>
    <scope>NUCLEOTIDE SEQUENCE [LARGE SCALE GENOMIC DNA]</scope>
    <source>
        <strain evidence="2">JCM 18532</strain>
    </source>
</reference>
<dbReference type="EMBL" id="BAABKN010000028">
    <property type="protein sequence ID" value="GAA4753415.1"/>
    <property type="molecule type" value="Genomic_DNA"/>
</dbReference>
<proteinExistence type="predicted"/>